<dbReference type="InterPro" id="IPR036291">
    <property type="entry name" value="NAD(P)-bd_dom_sf"/>
</dbReference>
<dbReference type="Pfam" id="PF13561">
    <property type="entry name" value="adh_short_C2"/>
    <property type="match status" value="1"/>
</dbReference>
<dbReference type="SUPFAM" id="SSF51735">
    <property type="entry name" value="NAD(P)-binding Rossmann-fold domains"/>
    <property type="match status" value="1"/>
</dbReference>
<keyword evidence="3" id="KW-0444">Lipid biosynthesis</keyword>
<dbReference type="AlphaFoldDB" id="A0A382PGR3"/>
<evidence type="ECO:0000256" key="3">
    <source>
        <dbReference type="ARBA" id="ARBA00022516"/>
    </source>
</evidence>
<organism evidence="8">
    <name type="scientific">marine metagenome</name>
    <dbReference type="NCBI Taxonomy" id="408172"/>
    <lineage>
        <taxon>unclassified sequences</taxon>
        <taxon>metagenomes</taxon>
        <taxon>ecological metagenomes</taxon>
    </lineage>
</organism>
<evidence type="ECO:0008006" key="9">
    <source>
        <dbReference type="Google" id="ProtNLM"/>
    </source>
</evidence>
<evidence type="ECO:0000256" key="7">
    <source>
        <dbReference type="ARBA" id="ARBA00023160"/>
    </source>
</evidence>
<evidence type="ECO:0000256" key="5">
    <source>
        <dbReference type="ARBA" id="ARBA00023002"/>
    </source>
</evidence>
<protein>
    <recommendedName>
        <fullName evidence="9">Enoyl-[acyl-carrier-protein] reductase (NADH)</fullName>
    </recommendedName>
</protein>
<gene>
    <name evidence="8" type="ORF">METZ01_LOCUS325427</name>
</gene>
<dbReference type="PANTHER" id="PTHR43159">
    <property type="entry name" value="ENOYL-[ACYL-CARRIER-PROTEIN] REDUCTASE"/>
    <property type="match status" value="1"/>
</dbReference>
<dbReference type="InterPro" id="IPR002347">
    <property type="entry name" value="SDR_fam"/>
</dbReference>
<comment type="similarity">
    <text evidence="2">Belongs to the short-chain dehydrogenases/reductases (SDR) family. FabI subfamily.</text>
</comment>
<comment type="pathway">
    <text evidence="1">Lipid metabolism.</text>
</comment>
<dbReference type="Gene3D" id="3.40.50.720">
    <property type="entry name" value="NAD(P)-binding Rossmann-like Domain"/>
    <property type="match status" value="1"/>
</dbReference>
<evidence type="ECO:0000256" key="1">
    <source>
        <dbReference type="ARBA" id="ARBA00005189"/>
    </source>
</evidence>
<dbReference type="InterPro" id="IPR014358">
    <property type="entry name" value="Enoyl-ACP_Rdtase_NADH"/>
</dbReference>
<keyword evidence="5" id="KW-0560">Oxidoreductase</keyword>
<evidence type="ECO:0000256" key="6">
    <source>
        <dbReference type="ARBA" id="ARBA00023098"/>
    </source>
</evidence>
<dbReference type="EMBL" id="UINC01107304">
    <property type="protein sequence ID" value="SVC72573.1"/>
    <property type="molecule type" value="Genomic_DNA"/>
</dbReference>
<keyword evidence="4" id="KW-0276">Fatty acid metabolism</keyword>
<name>A0A382PGR3_9ZZZZ</name>
<evidence type="ECO:0000313" key="8">
    <source>
        <dbReference type="EMBL" id="SVC72573.1"/>
    </source>
</evidence>
<dbReference type="GO" id="GO:0004318">
    <property type="term" value="F:enoyl-[acyl-carrier-protein] reductase (NADH) activity"/>
    <property type="evidence" value="ECO:0007669"/>
    <property type="project" value="InterPro"/>
</dbReference>
<keyword evidence="6" id="KW-0443">Lipid metabolism</keyword>
<feature type="non-terminal residue" evidence="8">
    <location>
        <position position="126"/>
    </location>
</feature>
<dbReference type="PANTHER" id="PTHR43159:SF2">
    <property type="entry name" value="ENOYL-[ACYL-CARRIER-PROTEIN] REDUCTASE [NADH], CHLOROPLASTIC"/>
    <property type="match status" value="1"/>
</dbReference>
<reference evidence="8" key="1">
    <citation type="submission" date="2018-05" db="EMBL/GenBank/DDBJ databases">
        <authorList>
            <person name="Lanie J.A."/>
            <person name="Ng W.-L."/>
            <person name="Kazmierczak K.M."/>
            <person name="Andrzejewski T.M."/>
            <person name="Davidsen T.M."/>
            <person name="Wayne K.J."/>
            <person name="Tettelin H."/>
            <person name="Glass J.I."/>
            <person name="Rusch D."/>
            <person name="Podicherti R."/>
            <person name="Tsui H.-C.T."/>
            <person name="Winkler M.E."/>
        </authorList>
    </citation>
    <scope>NUCLEOTIDE SEQUENCE</scope>
</reference>
<evidence type="ECO:0000256" key="2">
    <source>
        <dbReference type="ARBA" id="ARBA00009233"/>
    </source>
</evidence>
<dbReference type="GO" id="GO:0006633">
    <property type="term" value="P:fatty acid biosynthetic process"/>
    <property type="evidence" value="ECO:0007669"/>
    <property type="project" value="UniProtKB-KW"/>
</dbReference>
<accession>A0A382PGR3</accession>
<keyword evidence="7" id="KW-0275">Fatty acid biosynthesis</keyword>
<proteinExistence type="inferred from homology"/>
<sequence>MSLVKGKKGLIMGVANERSIAWGISQKLAENGAELAFTYLGDALKKRVVPLAESLNSNFTLSCNVENKDEIIKLFEDIKAKWGQIDFVVHAIAFSDRLELSGEYLNTTRENFLKSMLISCFSFTEV</sequence>
<evidence type="ECO:0000256" key="4">
    <source>
        <dbReference type="ARBA" id="ARBA00022832"/>
    </source>
</evidence>